<name>A0A420NVF0_FUSOX</name>
<accession>A0A420NVF0</accession>
<comment type="caution">
    <text evidence="1">The sequence shown here is derived from an EMBL/GenBank/DDBJ whole genome shotgun (WGS) entry which is preliminary data.</text>
</comment>
<gene>
    <name evidence="1" type="ORF">BFJ69_g2043</name>
</gene>
<evidence type="ECO:0000313" key="2">
    <source>
        <dbReference type="Proteomes" id="UP000285084"/>
    </source>
</evidence>
<dbReference type="Proteomes" id="UP000285084">
    <property type="component" value="Unassembled WGS sequence"/>
</dbReference>
<organism evidence="1 2">
    <name type="scientific">Fusarium oxysporum</name>
    <name type="common">Fusarium vascular wilt</name>
    <dbReference type="NCBI Taxonomy" id="5507"/>
    <lineage>
        <taxon>Eukaryota</taxon>
        <taxon>Fungi</taxon>
        <taxon>Dikarya</taxon>
        <taxon>Ascomycota</taxon>
        <taxon>Pezizomycotina</taxon>
        <taxon>Sordariomycetes</taxon>
        <taxon>Hypocreomycetidae</taxon>
        <taxon>Hypocreales</taxon>
        <taxon>Nectriaceae</taxon>
        <taxon>Fusarium</taxon>
        <taxon>Fusarium oxysporum species complex</taxon>
    </lineage>
</organism>
<evidence type="ECO:0000313" key="1">
    <source>
        <dbReference type="EMBL" id="RKK84259.1"/>
    </source>
</evidence>
<dbReference type="AlphaFoldDB" id="A0A420NVF0"/>
<reference evidence="1 2" key="1">
    <citation type="journal article" date="2018" name="Sci. Rep.">
        <title>Characterisation of pathogen-specific regions and novel effector candidates in Fusarium oxysporum f. sp. cepae.</title>
        <authorList>
            <person name="Armitage A.D."/>
            <person name="Taylor A."/>
            <person name="Sobczyk M.K."/>
            <person name="Baxter L."/>
            <person name="Greenfield B.P."/>
            <person name="Bates H.J."/>
            <person name="Wilson F."/>
            <person name="Jackson A.C."/>
            <person name="Ott S."/>
            <person name="Harrison R.J."/>
            <person name="Clarkson J.P."/>
        </authorList>
    </citation>
    <scope>NUCLEOTIDE SEQUENCE [LARGE SCALE GENOMIC DNA]</scope>
    <source>
        <strain evidence="1 2">Fo_A13</strain>
    </source>
</reference>
<protein>
    <submittedName>
        <fullName evidence="1">Uncharacterized protein</fullName>
    </submittedName>
</protein>
<sequence length="34" mass="3734">MQHVRLQPNRKAMISVIQQKAITSPAGKACTDVI</sequence>
<proteinExistence type="predicted"/>
<dbReference type="EMBL" id="MRCX01000010">
    <property type="protein sequence ID" value="RKK84259.1"/>
    <property type="molecule type" value="Genomic_DNA"/>
</dbReference>